<dbReference type="AlphaFoldDB" id="A0A517MHT9"/>
<proteinExistence type="predicted"/>
<evidence type="ECO:0008006" key="4">
    <source>
        <dbReference type="Google" id="ProtNLM"/>
    </source>
</evidence>
<evidence type="ECO:0000313" key="2">
    <source>
        <dbReference type="EMBL" id="QDS94442.1"/>
    </source>
</evidence>
<dbReference type="EMBL" id="CP036262">
    <property type="protein sequence ID" value="QDS94442.1"/>
    <property type="molecule type" value="Genomic_DNA"/>
</dbReference>
<protein>
    <recommendedName>
        <fullName evidence="4">MetA-pathway of phenol degradation</fullName>
    </recommendedName>
</protein>
<evidence type="ECO:0000256" key="1">
    <source>
        <dbReference type="SAM" id="SignalP"/>
    </source>
</evidence>
<name>A0A517MHT9_9BACT</name>
<organism evidence="2 3">
    <name type="scientific">Roseimaritima multifibrata</name>
    <dbReference type="NCBI Taxonomy" id="1930274"/>
    <lineage>
        <taxon>Bacteria</taxon>
        <taxon>Pseudomonadati</taxon>
        <taxon>Planctomycetota</taxon>
        <taxon>Planctomycetia</taxon>
        <taxon>Pirellulales</taxon>
        <taxon>Pirellulaceae</taxon>
        <taxon>Roseimaritima</taxon>
    </lineage>
</organism>
<dbReference type="KEGG" id="rml:FF011L_32210"/>
<evidence type="ECO:0000313" key="3">
    <source>
        <dbReference type="Proteomes" id="UP000320672"/>
    </source>
</evidence>
<accession>A0A517MHT9</accession>
<dbReference type="Proteomes" id="UP000320672">
    <property type="component" value="Chromosome"/>
</dbReference>
<dbReference type="OrthoDB" id="5450709at2"/>
<keyword evidence="3" id="KW-1185">Reference proteome</keyword>
<keyword evidence="1" id="KW-0732">Signal</keyword>
<feature type="signal peptide" evidence="1">
    <location>
        <begin position="1"/>
        <end position="23"/>
    </location>
</feature>
<reference evidence="2 3" key="1">
    <citation type="submission" date="2019-02" db="EMBL/GenBank/DDBJ databases">
        <title>Deep-cultivation of Planctomycetes and their phenomic and genomic characterization uncovers novel biology.</title>
        <authorList>
            <person name="Wiegand S."/>
            <person name="Jogler M."/>
            <person name="Boedeker C."/>
            <person name="Pinto D."/>
            <person name="Vollmers J."/>
            <person name="Rivas-Marin E."/>
            <person name="Kohn T."/>
            <person name="Peeters S.H."/>
            <person name="Heuer A."/>
            <person name="Rast P."/>
            <person name="Oberbeckmann S."/>
            <person name="Bunk B."/>
            <person name="Jeske O."/>
            <person name="Meyerdierks A."/>
            <person name="Storesund J.E."/>
            <person name="Kallscheuer N."/>
            <person name="Luecker S."/>
            <person name="Lage O.M."/>
            <person name="Pohl T."/>
            <person name="Merkel B.J."/>
            <person name="Hornburger P."/>
            <person name="Mueller R.-W."/>
            <person name="Bruemmer F."/>
            <person name="Labrenz M."/>
            <person name="Spormann A.M."/>
            <person name="Op den Camp H."/>
            <person name="Overmann J."/>
            <person name="Amann R."/>
            <person name="Jetten M.S.M."/>
            <person name="Mascher T."/>
            <person name="Medema M.H."/>
            <person name="Devos D.P."/>
            <person name="Kaster A.-K."/>
            <person name="Ovreas L."/>
            <person name="Rohde M."/>
            <person name="Galperin M.Y."/>
            <person name="Jogler C."/>
        </authorList>
    </citation>
    <scope>NUCLEOTIDE SEQUENCE [LARGE SCALE GENOMIC DNA]</scope>
    <source>
        <strain evidence="2 3">FF011L</strain>
    </source>
</reference>
<dbReference type="RefSeq" id="WP_145352474.1">
    <property type="nucleotide sequence ID" value="NZ_CP036262.1"/>
</dbReference>
<feature type="chain" id="PRO_5022178110" description="MetA-pathway of phenol degradation" evidence="1">
    <location>
        <begin position="24"/>
        <end position="346"/>
    </location>
</feature>
<gene>
    <name evidence="2" type="ORF">FF011L_32210</name>
</gene>
<sequence length="346" mass="38569" precursor="true">MKLGKLFFLTLLACPLGSVSAFADDSFRSRADKHAPAGIMGDHMHDPGEWMVEYKYMNMYMDDNRAGSRTLSDVESIAWGATSNPVTNRMATPTNMTHEMHMLHVMRGMTEDVTLYAMLMLPSITMDHLRGPMSGAPGTDFTTHNSGFGDTTFGALLRLYSDVDDDLIFNLAGSVPTGRIYRTTSVPTGGMMEQPMPYPMRLGSGTFNAKPGITWKHYFETGSFGTQLQTDLPIGRNYRDYAVSDEFRLNTWYSQVLNQYLAASIRLENLWRTNYTGADPMTPDMGISTNVESFRGGYTCNLGLGTSALIKGHLLSTEFVPTLYQDLNGIQLETDWTFIASWSKSF</sequence>